<dbReference type="GO" id="GO:0006493">
    <property type="term" value="P:protein O-linked glycosylation"/>
    <property type="evidence" value="ECO:0007669"/>
    <property type="project" value="TreeGrafter"/>
</dbReference>
<evidence type="ECO:0000313" key="4">
    <source>
        <dbReference type="Proteomes" id="UP000298324"/>
    </source>
</evidence>
<dbReference type="GO" id="GO:0004653">
    <property type="term" value="F:polypeptide N-acetylgalactosaminyltransferase activity"/>
    <property type="evidence" value="ECO:0007669"/>
    <property type="project" value="TreeGrafter"/>
</dbReference>
<protein>
    <submittedName>
        <fullName evidence="3">N-glycosyltransferase</fullName>
    </submittedName>
</protein>
<keyword evidence="4" id="KW-1185">Reference proteome</keyword>
<evidence type="ECO:0000313" key="3">
    <source>
        <dbReference type="EMBL" id="TEB08647.1"/>
    </source>
</evidence>
<keyword evidence="3" id="KW-0808">Transferase</keyword>
<gene>
    <name evidence="3" type="ORF">Psch_02214</name>
</gene>
<dbReference type="InterPro" id="IPR001173">
    <property type="entry name" value="Glyco_trans_2-like"/>
</dbReference>
<dbReference type="EMBL" id="QFGA01000001">
    <property type="protein sequence ID" value="TEB08647.1"/>
    <property type="molecule type" value="Genomic_DNA"/>
</dbReference>
<proteinExistence type="predicted"/>
<dbReference type="AlphaFoldDB" id="A0A4Y7RK02"/>
<feature type="domain" description="Glycosyltransferase 2-like" evidence="2">
    <location>
        <begin position="13"/>
        <end position="179"/>
    </location>
</feature>
<dbReference type="Proteomes" id="UP000298324">
    <property type="component" value="Unassembled WGS sequence"/>
</dbReference>
<dbReference type="RefSeq" id="WP_190240158.1">
    <property type="nucleotide sequence ID" value="NZ_QFGA01000001.1"/>
</dbReference>
<dbReference type="Pfam" id="PF00535">
    <property type="entry name" value="Glycos_transf_2"/>
    <property type="match status" value="1"/>
</dbReference>
<comment type="caution">
    <text evidence="3">The sequence shown here is derived from an EMBL/GenBank/DDBJ whole genome shotgun (WGS) entry which is preliminary data.</text>
</comment>
<keyword evidence="1" id="KW-1015">Disulfide bond</keyword>
<dbReference type="PANTHER" id="PTHR11675:SF126">
    <property type="entry name" value="RICIN B LECTIN DOMAIN-CONTAINING PROTEIN"/>
    <property type="match status" value="1"/>
</dbReference>
<accession>A0A4Y7RK02</accession>
<dbReference type="InterPro" id="IPR029044">
    <property type="entry name" value="Nucleotide-diphossugar_trans"/>
</dbReference>
<evidence type="ECO:0000256" key="1">
    <source>
        <dbReference type="ARBA" id="ARBA00023157"/>
    </source>
</evidence>
<name>A0A4Y7RK02_9FIRM</name>
<dbReference type="Gene3D" id="3.90.550.10">
    <property type="entry name" value="Spore Coat Polysaccharide Biosynthesis Protein SpsA, Chain A"/>
    <property type="match status" value="1"/>
</dbReference>
<dbReference type="SUPFAM" id="SSF53448">
    <property type="entry name" value="Nucleotide-diphospho-sugar transferases"/>
    <property type="match status" value="1"/>
</dbReference>
<evidence type="ECO:0000259" key="2">
    <source>
        <dbReference type="Pfam" id="PF00535"/>
    </source>
</evidence>
<organism evidence="3 4">
    <name type="scientific">Pelotomaculum schinkii</name>
    <dbReference type="NCBI Taxonomy" id="78350"/>
    <lineage>
        <taxon>Bacteria</taxon>
        <taxon>Bacillati</taxon>
        <taxon>Bacillota</taxon>
        <taxon>Clostridia</taxon>
        <taxon>Eubacteriales</taxon>
        <taxon>Desulfotomaculaceae</taxon>
        <taxon>Pelotomaculum</taxon>
    </lineage>
</organism>
<reference evidence="3 4" key="1">
    <citation type="journal article" date="2018" name="Environ. Microbiol.">
        <title>Novel energy conservation strategies and behaviour of Pelotomaculum schinkii driving syntrophic propionate catabolism.</title>
        <authorList>
            <person name="Hidalgo-Ahumada C.A.P."/>
            <person name="Nobu M.K."/>
            <person name="Narihiro T."/>
            <person name="Tamaki H."/>
            <person name="Liu W.T."/>
            <person name="Kamagata Y."/>
            <person name="Stams A.J.M."/>
            <person name="Imachi H."/>
            <person name="Sousa D.Z."/>
        </authorList>
    </citation>
    <scope>NUCLEOTIDE SEQUENCE [LARGE SCALE GENOMIC DNA]</scope>
    <source>
        <strain evidence="3 4">HH</strain>
    </source>
</reference>
<dbReference type="PANTHER" id="PTHR11675">
    <property type="entry name" value="N-ACETYLGALACTOSAMINYLTRANSFERASE"/>
    <property type="match status" value="1"/>
</dbReference>
<sequence length="300" mass="33708">MQTLAHYFKPDASIIIPCKNEGGNVKMTVDSLMAALPSSGTEIIVVDDLSQDDCCRFLQADSRYANIQYISLPGLGAAQARNYGAAAAKGEYLVFCDAHITVQEGWLASLLSTFNRPGVDAVSPAIGSIANPHAVGYGQTWNARLETAWLPAPARMETTRAPLLPGGCLAVHSSVFQQVGGFDRGFIVWGHEDVELSLKLWLFGYGLYINPAVKILHLFRQKHPYRVTFDYVHYNLLRMAYSHFNNNRVDKVIALVKPYGKSERIIRNVLKSGVLDQRQDYFKRRQRDDDWFMSEFQIPF</sequence>